<evidence type="ECO:0000256" key="4">
    <source>
        <dbReference type="ARBA" id="ARBA00023136"/>
    </source>
</evidence>
<feature type="domain" description="O-antigen ligase-related" evidence="6">
    <location>
        <begin position="167"/>
        <end position="312"/>
    </location>
</feature>
<dbReference type="Proteomes" id="UP000006694">
    <property type="component" value="Chromosome"/>
</dbReference>
<feature type="transmembrane region" description="Helical" evidence="5">
    <location>
        <begin position="57"/>
        <end position="75"/>
    </location>
</feature>
<keyword evidence="2 5" id="KW-0812">Transmembrane</keyword>
<feature type="transmembrane region" description="Helical" evidence="5">
    <location>
        <begin position="209"/>
        <end position="228"/>
    </location>
</feature>
<evidence type="ECO:0000313" key="8">
    <source>
        <dbReference type="Proteomes" id="UP000006694"/>
    </source>
</evidence>
<accession>A5FL58</accession>
<dbReference type="PANTHER" id="PTHR37422">
    <property type="entry name" value="TEICHURONIC ACID BIOSYNTHESIS PROTEIN TUAE"/>
    <property type="match status" value="1"/>
</dbReference>
<proteinExistence type="predicted"/>
<dbReference type="PANTHER" id="PTHR37422:SF13">
    <property type="entry name" value="LIPOPOLYSACCHARIDE BIOSYNTHESIS PROTEIN PA4999-RELATED"/>
    <property type="match status" value="1"/>
</dbReference>
<feature type="transmembrane region" description="Helical" evidence="5">
    <location>
        <begin position="158"/>
        <end position="177"/>
    </location>
</feature>
<dbReference type="EMBL" id="CP000685">
    <property type="protein sequence ID" value="ABQ04064.1"/>
    <property type="molecule type" value="Genomic_DNA"/>
</dbReference>
<feature type="transmembrane region" description="Helical" evidence="5">
    <location>
        <begin position="87"/>
        <end position="108"/>
    </location>
</feature>
<keyword evidence="3 5" id="KW-1133">Transmembrane helix</keyword>
<dbReference type="HOGENOM" id="CLU_725118_0_0_10"/>
<evidence type="ECO:0000256" key="3">
    <source>
        <dbReference type="ARBA" id="ARBA00022989"/>
    </source>
</evidence>
<feature type="transmembrane region" description="Helical" evidence="5">
    <location>
        <begin position="33"/>
        <end position="51"/>
    </location>
</feature>
<evidence type="ECO:0000256" key="5">
    <source>
        <dbReference type="SAM" id="Phobius"/>
    </source>
</evidence>
<dbReference type="AlphaFoldDB" id="A5FL58"/>
<sequence>MFEAVQSIIMSAASLFLLLQYNSKKHFLSIKTVPFLLSFFVLLAFNIFYYNSKSLQIIANSFLIFIIPLFSTFLYDSPFFKQQREKILLVYSFCITLISTYIVIFYINDIPNHHFNWYFARFNLENNIDIHGTYISLWIAIAFLFVFNFLVKTQNTALKFKILLIVICIVLLASLVIVNARMILFSTLFLTGLNCYFFFYKKDKLNTKMIFFPLIILFMGVIFLSQRYKDDIQFLNKNKIENSSRYTLCFCSLKVITDSHFLGTDNGSIQPKLNSCYDEYGFNDLSKENLNSHNQYLDYFMKGGFLLFIAFISTLFIKLRFALKSRNYLYFSISLLFSFSFLTENILVRQYGIYIFLLCDVLFLGSVVTNEGHRTNEIEKN</sequence>
<dbReference type="KEGG" id="fjo:Fjoh_1031"/>
<dbReference type="eggNOG" id="COG3307">
    <property type="taxonomic scope" value="Bacteria"/>
</dbReference>
<protein>
    <recommendedName>
        <fullName evidence="6">O-antigen ligase-related domain-containing protein</fullName>
    </recommendedName>
</protein>
<dbReference type="InterPro" id="IPR007016">
    <property type="entry name" value="O-antigen_ligase-rel_domated"/>
</dbReference>
<reference evidence="7 8" key="1">
    <citation type="journal article" date="2009" name="Appl. Environ. Microbiol.">
        <title>Novel features of the polysaccharide-digesting gliding bacterium Flavobacterium johnsoniae as revealed by genome sequence analysis.</title>
        <authorList>
            <person name="McBride M.J."/>
            <person name="Xie G."/>
            <person name="Martens E.C."/>
            <person name="Lapidus A."/>
            <person name="Henrissat B."/>
            <person name="Rhodes R.G."/>
            <person name="Goltsman E."/>
            <person name="Wang W."/>
            <person name="Xu J."/>
            <person name="Hunnicutt D.W."/>
            <person name="Staroscik A.M."/>
            <person name="Hoover T.R."/>
            <person name="Cheng Y.Q."/>
            <person name="Stein J.L."/>
        </authorList>
    </citation>
    <scope>NUCLEOTIDE SEQUENCE [LARGE SCALE GENOMIC DNA]</scope>
    <source>
        <strain evidence="8">ATCC 17061 / DSM 2064 / JCM 8514 / BCRC 14874 / CCUG 350202 / NBRC 14942 / NCIMB 11054 / UW101</strain>
    </source>
</reference>
<evidence type="ECO:0000259" key="6">
    <source>
        <dbReference type="Pfam" id="PF04932"/>
    </source>
</evidence>
<comment type="subcellular location">
    <subcellularLocation>
        <location evidence="1">Membrane</location>
        <topology evidence="1">Multi-pass membrane protein</topology>
    </subcellularLocation>
</comment>
<evidence type="ECO:0000256" key="1">
    <source>
        <dbReference type="ARBA" id="ARBA00004141"/>
    </source>
</evidence>
<dbReference type="InterPro" id="IPR051533">
    <property type="entry name" value="WaaL-like"/>
</dbReference>
<feature type="transmembrane region" description="Helical" evidence="5">
    <location>
        <begin position="128"/>
        <end position="151"/>
    </location>
</feature>
<evidence type="ECO:0000256" key="2">
    <source>
        <dbReference type="ARBA" id="ARBA00022692"/>
    </source>
</evidence>
<feature type="transmembrane region" description="Helical" evidence="5">
    <location>
        <begin position="299"/>
        <end position="317"/>
    </location>
</feature>
<dbReference type="Pfam" id="PF04932">
    <property type="entry name" value="Wzy_C"/>
    <property type="match status" value="1"/>
</dbReference>
<name>A5FL58_FLAJ1</name>
<keyword evidence="8" id="KW-1185">Reference proteome</keyword>
<dbReference type="STRING" id="376686.Fjoh_1031"/>
<feature type="transmembrane region" description="Helical" evidence="5">
    <location>
        <begin position="353"/>
        <end position="370"/>
    </location>
</feature>
<dbReference type="GO" id="GO:0016020">
    <property type="term" value="C:membrane"/>
    <property type="evidence" value="ECO:0007669"/>
    <property type="project" value="UniProtKB-SubCell"/>
</dbReference>
<evidence type="ECO:0000313" key="7">
    <source>
        <dbReference type="EMBL" id="ABQ04064.1"/>
    </source>
</evidence>
<keyword evidence="4 5" id="KW-0472">Membrane</keyword>
<feature type="transmembrane region" description="Helical" evidence="5">
    <location>
        <begin position="6"/>
        <end position="21"/>
    </location>
</feature>
<organism evidence="7 8">
    <name type="scientific">Flavobacterium johnsoniae (strain ATCC 17061 / DSM 2064 / JCM 8514 / BCRC 14874 / CCUG 350202 / NBRC 14942 / NCIMB 11054 / UW101)</name>
    <name type="common">Cytophaga johnsonae</name>
    <dbReference type="NCBI Taxonomy" id="376686"/>
    <lineage>
        <taxon>Bacteria</taxon>
        <taxon>Pseudomonadati</taxon>
        <taxon>Bacteroidota</taxon>
        <taxon>Flavobacteriia</taxon>
        <taxon>Flavobacteriales</taxon>
        <taxon>Flavobacteriaceae</taxon>
        <taxon>Flavobacterium</taxon>
    </lineage>
</organism>
<gene>
    <name evidence="7" type="ordered locus">Fjoh_1031</name>
</gene>